<accession>A0ABQ7JXB3</accession>
<gene>
    <name evidence="1" type="ORF">BGZ96_009063</name>
</gene>
<feature type="non-terminal residue" evidence="1">
    <location>
        <position position="108"/>
    </location>
</feature>
<organism evidence="1 2">
    <name type="scientific">Linnemannia gamsii</name>
    <dbReference type="NCBI Taxonomy" id="64522"/>
    <lineage>
        <taxon>Eukaryota</taxon>
        <taxon>Fungi</taxon>
        <taxon>Fungi incertae sedis</taxon>
        <taxon>Mucoromycota</taxon>
        <taxon>Mortierellomycotina</taxon>
        <taxon>Mortierellomycetes</taxon>
        <taxon>Mortierellales</taxon>
        <taxon>Mortierellaceae</taxon>
        <taxon>Linnemannia</taxon>
    </lineage>
</organism>
<keyword evidence="2" id="KW-1185">Reference proteome</keyword>
<sequence length="108" mass="12497">MDPRVLTESRKITPLETKRVRVPDYWLSFDLGGILFSEPCFASILKCEPERMSEKEYAMFVHAHCRFGQAFVWEDGAKEGGEGAYPMELHGVVHRITLRDWDLIVHSE</sequence>
<reference evidence="1 2" key="1">
    <citation type="journal article" date="2020" name="Fungal Divers.">
        <title>Resolving the Mortierellaceae phylogeny through synthesis of multi-gene phylogenetics and phylogenomics.</title>
        <authorList>
            <person name="Vandepol N."/>
            <person name="Liber J."/>
            <person name="Desiro A."/>
            <person name="Na H."/>
            <person name="Kennedy M."/>
            <person name="Barry K."/>
            <person name="Grigoriev I.V."/>
            <person name="Miller A.N."/>
            <person name="O'Donnell K."/>
            <person name="Stajich J.E."/>
            <person name="Bonito G."/>
        </authorList>
    </citation>
    <scope>NUCLEOTIDE SEQUENCE [LARGE SCALE GENOMIC DNA]</scope>
    <source>
        <strain evidence="1 2">AD045</strain>
    </source>
</reference>
<evidence type="ECO:0000313" key="2">
    <source>
        <dbReference type="Proteomes" id="UP001194696"/>
    </source>
</evidence>
<proteinExistence type="predicted"/>
<protein>
    <submittedName>
        <fullName evidence="1">Uncharacterized protein</fullName>
    </submittedName>
</protein>
<evidence type="ECO:0000313" key="1">
    <source>
        <dbReference type="EMBL" id="KAG0286934.1"/>
    </source>
</evidence>
<name>A0ABQ7JXB3_9FUNG</name>
<comment type="caution">
    <text evidence="1">The sequence shown here is derived from an EMBL/GenBank/DDBJ whole genome shotgun (WGS) entry which is preliminary data.</text>
</comment>
<dbReference type="Proteomes" id="UP001194696">
    <property type="component" value="Unassembled WGS sequence"/>
</dbReference>
<dbReference type="EMBL" id="JAAAIM010000532">
    <property type="protein sequence ID" value="KAG0286934.1"/>
    <property type="molecule type" value="Genomic_DNA"/>
</dbReference>